<dbReference type="RefSeq" id="XP_018278380.1">
    <property type="nucleotide sequence ID" value="XM_018419265.1"/>
</dbReference>
<feature type="region of interest" description="Disordered" evidence="1">
    <location>
        <begin position="560"/>
        <end position="669"/>
    </location>
</feature>
<dbReference type="GeneID" id="28979868"/>
<feature type="compositionally biased region" description="Low complexity" evidence="1">
    <location>
        <begin position="1117"/>
        <end position="1129"/>
    </location>
</feature>
<feature type="region of interest" description="Disordered" evidence="1">
    <location>
        <begin position="895"/>
        <end position="950"/>
    </location>
</feature>
<organism evidence="2 3">
    <name type="scientific">Cutaneotrichosporon oleaginosum</name>
    <dbReference type="NCBI Taxonomy" id="879819"/>
    <lineage>
        <taxon>Eukaryota</taxon>
        <taxon>Fungi</taxon>
        <taxon>Dikarya</taxon>
        <taxon>Basidiomycota</taxon>
        <taxon>Agaricomycotina</taxon>
        <taxon>Tremellomycetes</taxon>
        <taxon>Trichosporonales</taxon>
        <taxon>Trichosporonaceae</taxon>
        <taxon>Cutaneotrichosporon</taxon>
    </lineage>
</organism>
<dbReference type="EMBL" id="KQ087211">
    <property type="protein sequence ID" value="KLT41889.1"/>
    <property type="molecule type" value="Genomic_DNA"/>
</dbReference>
<dbReference type="AlphaFoldDB" id="A0A0J1B2T3"/>
<feature type="compositionally biased region" description="Pro residues" evidence="1">
    <location>
        <begin position="819"/>
        <end position="828"/>
    </location>
</feature>
<sequence length="1161" mass="124823">MAPALSRELIAVLTSPQTTLNQAADAIEEHVMYRRAKGDTLLGVSSSLHSMESRSPRLAPAIRQAQYATNVPPSADLNAPVGSGSLASASTTPQAVLNYLLSSPAPSLLTARKVILEYVLHREARLREKKHGIGGKGTLGRDSFEEIAARLGEIEDGLRGTGVLVGHRAAAVPAVPDEELDDPRKMGLALILSLRMLLSYFTLPDLARQLLLQHPTDAERTLVQHIRRRVPGEGRYNVGRELEFVESLTLNRRPALRPAFRSARARTYLPTRALYPISLPAPSKSACIKLLAAFVRDIDEAGPNAAQSYMQTPPLSHTFSPTGGPPKDIAPSSGYRMRKGTTGSPSSNHSMSPGSPSRASHLPPPHDPSPVESYALELISEFVTREKREYMLKNKWVKTGREQLGKDLADMESVLCVVSKTYPGPHAPSLMPVFLQIRRTFALPPTPLPQKIVEPFYDMLPSPPDPDSVPLREPSVSSTTASLYVNPRLPDADALDIIEELLENEREKGINADVSQEKTIAWLEGLIDQMVKRFPDGSYETAFDQARYLAAHPRVWPDAANSSANPAHPLMAGSSGGEFGHRRSKSSALPSPDKPNMPRYSQDTQSSGGRHKRSVSMPMRSGTPTDEESRHSARLSSVGSETSYNHWAPIEAQRAVATPPKPPAKEDAEESLHLINGVADDAAANGSDLRGLGLSGFAASASSSGTRANAPPMLNLYVPGPELDIGSSLDTPSPRQPMSSGGHSNMSGSSGNGGWWDVISPTSGSPGPQKPWERPKSSPGRSPLSPTGAGHDLRVSTSSSLAPPQPAAHAPAEETTPTNTPPKPPHPTDSPMTPQMEARIAQLMSPDVDIDATPKPPMEMDMPRPHPPELSAAGKEALARLEGVQLHDESLAKLEGTHKSTPSAGSIAIPEARVGGKSAEQKPKPPSPIKTKEKELAPVPPPRTATPEDDLYARLDFVPMDYNPMHTKPAPRQAGPVWPNKMSDTERLARSNSKRSPPTAKPHGGAPVWPRRKPSDAHALTLQSVEEFGDGGGPASAPLKGSDPAWHTDEHSSLTRSATQAKRPPPVPTTISRPGFPNAHTAPRRSQEAQRDSGDGAKSKFGAFLNRSMTRREKENTAASTSAALQQQTRRAKPPVTNKPGQWNRDMVAGIMGPPAERRPV</sequence>
<feature type="compositionally biased region" description="Polar residues" evidence="1">
    <location>
        <begin position="305"/>
        <end position="321"/>
    </location>
</feature>
<reference evidence="2 3" key="1">
    <citation type="submission" date="2015-03" db="EMBL/GenBank/DDBJ databases">
        <title>Genomics and transcriptomics of the oil-accumulating basidiomycete yeast T. oleaginosus allow insights into substrate utilization and the diverse evolutionary trajectories of mating systems in fungi.</title>
        <authorList>
            <consortium name="DOE Joint Genome Institute"/>
            <person name="Kourist R."/>
            <person name="Kracht O."/>
            <person name="Bracharz F."/>
            <person name="Lipzen A."/>
            <person name="Nolan M."/>
            <person name="Ohm R."/>
            <person name="Grigoriev I."/>
            <person name="Sun S."/>
            <person name="Heitman J."/>
            <person name="Bruck T."/>
            <person name="Nowrousian M."/>
        </authorList>
    </citation>
    <scope>NUCLEOTIDE SEQUENCE [LARGE SCALE GENOMIC DNA]</scope>
    <source>
        <strain evidence="2 3">IBC0246</strain>
    </source>
</reference>
<evidence type="ECO:0000256" key="1">
    <source>
        <dbReference type="SAM" id="MobiDB-lite"/>
    </source>
</evidence>
<feature type="compositionally biased region" description="Polar residues" evidence="1">
    <location>
        <begin position="634"/>
        <end position="645"/>
    </location>
</feature>
<feature type="region of interest" description="Disordered" evidence="1">
    <location>
        <begin position="699"/>
        <end position="870"/>
    </location>
</feature>
<accession>A0A0J1B2T3</accession>
<protein>
    <submittedName>
        <fullName evidence="2">Uncharacterized protein</fullName>
    </submittedName>
</protein>
<name>A0A0J1B2T3_9TREE</name>
<feature type="compositionally biased region" description="Basic and acidic residues" evidence="1">
    <location>
        <begin position="1085"/>
        <end position="1098"/>
    </location>
</feature>
<feature type="compositionally biased region" description="Polar residues" evidence="1">
    <location>
        <begin position="728"/>
        <end position="737"/>
    </location>
</feature>
<keyword evidence="3" id="KW-1185">Reference proteome</keyword>
<dbReference type="OrthoDB" id="2587749at2759"/>
<feature type="region of interest" description="Disordered" evidence="1">
    <location>
        <begin position="963"/>
        <end position="1161"/>
    </location>
</feature>
<evidence type="ECO:0000313" key="3">
    <source>
        <dbReference type="Proteomes" id="UP000053611"/>
    </source>
</evidence>
<evidence type="ECO:0000313" key="2">
    <source>
        <dbReference type="EMBL" id="KLT41889.1"/>
    </source>
</evidence>
<feature type="compositionally biased region" description="Polar residues" evidence="1">
    <location>
        <begin position="599"/>
        <end position="608"/>
    </location>
</feature>
<feature type="compositionally biased region" description="Low complexity" evidence="1">
    <location>
        <begin position="344"/>
        <end position="357"/>
    </location>
</feature>
<gene>
    <name evidence="2" type="ORF">CC85DRAFT_101518</name>
</gene>
<dbReference type="Proteomes" id="UP000053611">
    <property type="component" value="Unassembled WGS sequence"/>
</dbReference>
<proteinExistence type="predicted"/>
<feature type="region of interest" description="Disordered" evidence="1">
    <location>
        <begin position="305"/>
        <end position="370"/>
    </location>
</feature>
<feature type="compositionally biased region" description="Low complexity" evidence="1">
    <location>
        <begin position="738"/>
        <end position="749"/>
    </location>
</feature>
<feature type="compositionally biased region" description="Low complexity" evidence="1">
    <location>
        <begin position="796"/>
        <end position="818"/>
    </location>
</feature>